<organism evidence="1 2">
    <name type="scientific">Streptomyces fildesensis</name>
    <dbReference type="NCBI Taxonomy" id="375757"/>
    <lineage>
        <taxon>Bacteria</taxon>
        <taxon>Bacillati</taxon>
        <taxon>Actinomycetota</taxon>
        <taxon>Actinomycetes</taxon>
        <taxon>Kitasatosporales</taxon>
        <taxon>Streptomycetaceae</taxon>
        <taxon>Streptomyces</taxon>
    </lineage>
</organism>
<protein>
    <submittedName>
        <fullName evidence="1">Uncharacterized protein</fullName>
    </submittedName>
</protein>
<reference evidence="1 2" key="1">
    <citation type="submission" date="2024-10" db="EMBL/GenBank/DDBJ databases">
        <title>The Natural Products Discovery Center: Release of the First 8490 Sequenced Strains for Exploring Actinobacteria Biosynthetic Diversity.</title>
        <authorList>
            <person name="Kalkreuter E."/>
            <person name="Kautsar S.A."/>
            <person name="Yang D."/>
            <person name="Bader C.D."/>
            <person name="Teijaro C.N."/>
            <person name="Fluegel L."/>
            <person name="Davis C.M."/>
            <person name="Simpson J.R."/>
            <person name="Lauterbach L."/>
            <person name="Steele A.D."/>
            <person name="Gui C."/>
            <person name="Meng S."/>
            <person name="Li G."/>
            <person name="Viehrig K."/>
            <person name="Ye F."/>
            <person name="Su P."/>
            <person name="Kiefer A.F."/>
            <person name="Nichols A."/>
            <person name="Cepeda A.J."/>
            <person name="Yan W."/>
            <person name="Fan B."/>
            <person name="Jiang Y."/>
            <person name="Adhikari A."/>
            <person name="Zheng C.-J."/>
            <person name="Schuster L."/>
            <person name="Cowan T.M."/>
            <person name="Smanski M.J."/>
            <person name="Chevrette M.G."/>
            <person name="De Carvalho L.P.S."/>
            <person name="Shen B."/>
        </authorList>
    </citation>
    <scope>NUCLEOTIDE SEQUENCE [LARGE SCALE GENOMIC DNA]</scope>
    <source>
        <strain evidence="1 2">NPDC053399</strain>
    </source>
</reference>
<keyword evidence="2" id="KW-1185">Reference proteome</keyword>
<sequence length="88" mass="9870">MKHYETRILLYWSKGQLARGWTDSDHDSDDPMGLAEEAKARILRMRAAGQMPTQAEGLKWTEVEHGAVQVYGYGQGHHGTPVTEVGLF</sequence>
<dbReference type="EMBL" id="JBITYG010000002">
    <property type="protein sequence ID" value="MFI9100972.1"/>
    <property type="molecule type" value="Genomic_DNA"/>
</dbReference>
<gene>
    <name evidence="1" type="ORF">ACIGXA_10630</name>
</gene>
<dbReference type="RefSeq" id="WP_399646838.1">
    <property type="nucleotide sequence ID" value="NZ_JBITYG010000002.1"/>
</dbReference>
<name>A0ABW8C3G4_9ACTN</name>
<evidence type="ECO:0000313" key="1">
    <source>
        <dbReference type="EMBL" id="MFI9100972.1"/>
    </source>
</evidence>
<proteinExistence type="predicted"/>
<comment type="caution">
    <text evidence="1">The sequence shown here is derived from an EMBL/GenBank/DDBJ whole genome shotgun (WGS) entry which is preliminary data.</text>
</comment>
<accession>A0ABW8C3G4</accession>
<evidence type="ECO:0000313" key="2">
    <source>
        <dbReference type="Proteomes" id="UP001614394"/>
    </source>
</evidence>
<dbReference type="Proteomes" id="UP001614394">
    <property type="component" value="Unassembled WGS sequence"/>
</dbReference>